<dbReference type="InterPro" id="IPR037365">
    <property type="entry name" value="Slowmo/Ups"/>
</dbReference>
<dbReference type="Pfam" id="PF04707">
    <property type="entry name" value="PRELI"/>
    <property type="match status" value="1"/>
</dbReference>
<accession>A0A4Q0A287</accession>
<evidence type="ECO:0000313" key="3">
    <source>
        <dbReference type="Proteomes" id="UP000268162"/>
    </source>
</evidence>
<dbReference type="PROSITE" id="PS50904">
    <property type="entry name" value="PRELI_MSF1"/>
    <property type="match status" value="1"/>
</dbReference>
<reference evidence="3" key="1">
    <citation type="journal article" date="2018" name="Nat. Microbiol.">
        <title>Leveraging single-cell genomics to expand the fungal tree of life.</title>
        <authorList>
            <person name="Ahrendt S.R."/>
            <person name="Quandt C.A."/>
            <person name="Ciobanu D."/>
            <person name="Clum A."/>
            <person name="Salamov A."/>
            <person name="Andreopoulos B."/>
            <person name="Cheng J.F."/>
            <person name="Woyke T."/>
            <person name="Pelin A."/>
            <person name="Henrissat B."/>
            <person name="Reynolds N.K."/>
            <person name="Benny G.L."/>
            <person name="Smith M.E."/>
            <person name="James T.Y."/>
            <person name="Grigoriev I.V."/>
        </authorList>
    </citation>
    <scope>NUCLEOTIDE SEQUENCE [LARGE SCALE GENOMIC DNA]</scope>
    <source>
        <strain evidence="3">RSA 468</strain>
    </source>
</reference>
<dbReference type="STRING" id="215637.A0A4Q0A287"/>
<gene>
    <name evidence="2" type="ORF">BJ085DRAFT_17894</name>
</gene>
<proteinExistence type="predicted"/>
<organism evidence="2 3">
    <name type="scientific">Dimargaris cristalligena</name>
    <dbReference type="NCBI Taxonomy" id="215637"/>
    <lineage>
        <taxon>Eukaryota</taxon>
        <taxon>Fungi</taxon>
        <taxon>Fungi incertae sedis</taxon>
        <taxon>Zoopagomycota</taxon>
        <taxon>Kickxellomycotina</taxon>
        <taxon>Dimargaritomycetes</taxon>
        <taxon>Dimargaritales</taxon>
        <taxon>Dimargaritaceae</taxon>
        <taxon>Dimargaris</taxon>
    </lineage>
</organism>
<dbReference type="GO" id="GO:0005758">
    <property type="term" value="C:mitochondrial intermembrane space"/>
    <property type="evidence" value="ECO:0007669"/>
    <property type="project" value="InterPro"/>
</dbReference>
<dbReference type="Proteomes" id="UP000268162">
    <property type="component" value="Unassembled WGS sequence"/>
</dbReference>
<evidence type="ECO:0000259" key="1">
    <source>
        <dbReference type="PROSITE" id="PS50904"/>
    </source>
</evidence>
<dbReference type="InterPro" id="IPR006797">
    <property type="entry name" value="PRELI/MSF1_dom"/>
</dbReference>
<feature type="domain" description="PRELI/MSF1" evidence="1">
    <location>
        <begin position="2"/>
        <end position="173"/>
    </location>
</feature>
<sequence>MVKFYQQTHDYEHPWSRVTVAFWLRYPNPFAAHVLSTDVIDRHVDPNGVLHTTRLILKRGNVPRWARSFMKHNEAFILEQSHIDPATRTMVSVSKNISHKRAMVIEETQTYTVAPTDPNHRTRVKYEVRFLSNLGWGLTSKIESFSQKRFADSSSKSRLGMAYILEKLQEKSKLPGYLFKPPQAA</sequence>
<name>A0A4Q0A287_9FUNG</name>
<dbReference type="EMBL" id="ML002258">
    <property type="protein sequence ID" value="RKP39611.1"/>
    <property type="molecule type" value="Genomic_DNA"/>
</dbReference>
<protein>
    <submittedName>
        <fullName evidence="2">PRELI-like family-domain-containing protein</fullName>
    </submittedName>
</protein>
<dbReference type="PANTHER" id="PTHR11158">
    <property type="entry name" value="MSF1/PX19 RELATED"/>
    <property type="match status" value="1"/>
</dbReference>
<evidence type="ECO:0000313" key="2">
    <source>
        <dbReference type="EMBL" id="RKP39611.1"/>
    </source>
</evidence>
<dbReference type="AlphaFoldDB" id="A0A4Q0A287"/>
<keyword evidence="3" id="KW-1185">Reference proteome</keyword>